<dbReference type="InterPro" id="IPR017972">
    <property type="entry name" value="Cyt_P450_CS"/>
</dbReference>
<keyword evidence="4 8" id="KW-0560">Oxidoreductase</keyword>
<dbReference type="PANTHER" id="PTHR46696">
    <property type="entry name" value="P450, PUTATIVE (EUROFUNG)-RELATED"/>
    <property type="match status" value="1"/>
</dbReference>
<comment type="similarity">
    <text evidence="1 8">Belongs to the cytochrome P450 family.</text>
</comment>
<evidence type="ECO:0000256" key="8">
    <source>
        <dbReference type="RuleBase" id="RU000461"/>
    </source>
</evidence>
<evidence type="ECO:0000256" key="5">
    <source>
        <dbReference type="ARBA" id="ARBA00023004"/>
    </source>
</evidence>
<dbReference type="EMBL" id="JAMLDY010000005">
    <property type="protein sequence ID" value="MCP3734281.1"/>
    <property type="molecule type" value="Genomic_DNA"/>
</dbReference>
<dbReference type="GO" id="GO:0004497">
    <property type="term" value="F:monooxygenase activity"/>
    <property type="evidence" value="ECO:0007669"/>
    <property type="project" value="UniProtKB-KW"/>
</dbReference>
<dbReference type="SUPFAM" id="SSF48264">
    <property type="entry name" value="Cytochrome P450"/>
    <property type="match status" value="1"/>
</dbReference>
<dbReference type="Proteomes" id="UP001139486">
    <property type="component" value="Unassembled WGS sequence"/>
</dbReference>
<sequence length="408" mass="44508">MTAVQDDLPRGLELTSLSATFRDDPHAVLNAARGKCPVLHDGMLRDYVVLSAEVGRKVLADRQLPSDPRNTVETSTRRLRGEDLTRDPPIMFMDDPLHKRVRGLVGRAFNAERIERARPRVATLCRQLIDAAGTGAFDFVDAIARPLPTITIADILGIDSRHHDDFKIWSDRMVAAMLNPLAPPAVKEEGAAAAVSLYQLFSAEIAARRAGAMDGDDLITALMTAEHQGERLTDPEIVEHAQVLLIAGNQTTTDLLGTMICNILKAGDSWARLVADPALIPNAVDEAIRFEPPIFSTDRIAGEDMELGGVAIPKGHQISIMLTALNHDPAVNPDPDRFDIARKPVKHFSFGGGRHTCLGAPLARLEAQELLKAMVERFPTLVADPAHDAVYTMNPGFRGLESFWVKPA</sequence>
<name>A0A9X2HNA6_9SPHN</name>
<evidence type="ECO:0000256" key="7">
    <source>
        <dbReference type="ARBA" id="ARBA00043906"/>
    </source>
</evidence>
<reference evidence="9" key="1">
    <citation type="submission" date="2022-05" db="EMBL/GenBank/DDBJ databases">
        <title>Sphingomonas sp. strain RP10 Genome sequencing and assembly.</title>
        <authorList>
            <person name="Kim I."/>
        </authorList>
    </citation>
    <scope>NUCLEOTIDE SEQUENCE</scope>
    <source>
        <strain evidence="9">RP10</strain>
    </source>
</reference>
<evidence type="ECO:0000256" key="4">
    <source>
        <dbReference type="ARBA" id="ARBA00023002"/>
    </source>
</evidence>
<dbReference type="PRINTS" id="PR00359">
    <property type="entry name" value="BP450"/>
</dbReference>
<keyword evidence="2 8" id="KW-0349">Heme</keyword>
<dbReference type="InterPro" id="IPR002397">
    <property type="entry name" value="Cyt_P450_B"/>
</dbReference>
<evidence type="ECO:0000256" key="3">
    <source>
        <dbReference type="ARBA" id="ARBA00022723"/>
    </source>
</evidence>
<dbReference type="GO" id="GO:0005506">
    <property type="term" value="F:iron ion binding"/>
    <property type="evidence" value="ECO:0007669"/>
    <property type="project" value="InterPro"/>
</dbReference>
<keyword evidence="6 8" id="KW-0503">Monooxygenase</keyword>
<dbReference type="AlphaFoldDB" id="A0A9X2HNA6"/>
<dbReference type="CDD" id="cd20625">
    <property type="entry name" value="CYP164-like"/>
    <property type="match status" value="1"/>
</dbReference>
<keyword evidence="5 8" id="KW-0408">Iron</keyword>
<proteinExistence type="inferred from homology"/>
<dbReference type="GO" id="GO:0016705">
    <property type="term" value="F:oxidoreductase activity, acting on paired donors, with incorporation or reduction of molecular oxygen"/>
    <property type="evidence" value="ECO:0007669"/>
    <property type="project" value="InterPro"/>
</dbReference>
<comment type="caution">
    <text evidence="9">The sequence shown here is derived from an EMBL/GenBank/DDBJ whole genome shotgun (WGS) entry which is preliminary data.</text>
</comment>
<dbReference type="InterPro" id="IPR001128">
    <property type="entry name" value="Cyt_P450"/>
</dbReference>
<comment type="function">
    <text evidence="7">Cytochromes P450 are a group of heme-thiolate monooxygenases. They oxidize a variety of structurally unrelated compounds, including steroids, fatty acids, and xenobiotics.</text>
</comment>
<dbReference type="Gene3D" id="1.10.630.10">
    <property type="entry name" value="Cytochrome P450"/>
    <property type="match status" value="1"/>
</dbReference>
<keyword evidence="10" id="KW-1185">Reference proteome</keyword>
<organism evidence="9 10">
    <name type="scientific">Sphingomonas liriopis</name>
    <dbReference type="NCBI Taxonomy" id="2949094"/>
    <lineage>
        <taxon>Bacteria</taxon>
        <taxon>Pseudomonadati</taxon>
        <taxon>Pseudomonadota</taxon>
        <taxon>Alphaproteobacteria</taxon>
        <taxon>Sphingomonadales</taxon>
        <taxon>Sphingomonadaceae</taxon>
        <taxon>Sphingomonas</taxon>
    </lineage>
</organism>
<dbReference type="PROSITE" id="PS00086">
    <property type="entry name" value="CYTOCHROME_P450"/>
    <property type="match status" value="1"/>
</dbReference>
<dbReference type="PANTHER" id="PTHR46696:SF3">
    <property type="entry name" value="PULCHERRIMINIC ACID SYNTHASE"/>
    <property type="match status" value="1"/>
</dbReference>
<dbReference type="GO" id="GO:0020037">
    <property type="term" value="F:heme binding"/>
    <property type="evidence" value="ECO:0007669"/>
    <property type="project" value="InterPro"/>
</dbReference>
<dbReference type="Pfam" id="PF00067">
    <property type="entry name" value="p450"/>
    <property type="match status" value="1"/>
</dbReference>
<evidence type="ECO:0000256" key="2">
    <source>
        <dbReference type="ARBA" id="ARBA00022617"/>
    </source>
</evidence>
<protein>
    <submittedName>
        <fullName evidence="9">Cytochrome P450</fullName>
    </submittedName>
</protein>
<keyword evidence="3 8" id="KW-0479">Metal-binding</keyword>
<evidence type="ECO:0000256" key="1">
    <source>
        <dbReference type="ARBA" id="ARBA00010617"/>
    </source>
</evidence>
<gene>
    <name evidence="9" type="ORF">M9979_05240</name>
</gene>
<dbReference type="FunFam" id="1.10.630.10:FF:000018">
    <property type="entry name" value="Cytochrome P450 monooxygenase"/>
    <property type="match status" value="1"/>
</dbReference>
<evidence type="ECO:0000313" key="10">
    <source>
        <dbReference type="Proteomes" id="UP001139486"/>
    </source>
</evidence>
<accession>A0A9X2HNA6</accession>
<dbReference type="RefSeq" id="WP_254288289.1">
    <property type="nucleotide sequence ID" value="NZ_JAMLDY010000005.1"/>
</dbReference>
<dbReference type="InterPro" id="IPR036396">
    <property type="entry name" value="Cyt_P450_sf"/>
</dbReference>
<evidence type="ECO:0000256" key="6">
    <source>
        <dbReference type="ARBA" id="ARBA00023033"/>
    </source>
</evidence>
<evidence type="ECO:0000313" key="9">
    <source>
        <dbReference type="EMBL" id="MCP3734281.1"/>
    </source>
</evidence>